<accession>A0A174VUZ8</accession>
<reference evidence="3 4" key="1">
    <citation type="submission" date="2015-09" db="EMBL/GenBank/DDBJ databases">
        <authorList>
            <consortium name="Pathogen Informatics"/>
        </authorList>
    </citation>
    <scope>NUCLEOTIDE SEQUENCE [LARGE SCALE GENOMIC DNA]</scope>
    <source>
        <strain evidence="3 4">2789STDY5834945</strain>
    </source>
</reference>
<feature type="transmembrane region" description="Helical" evidence="1">
    <location>
        <begin position="38"/>
        <end position="57"/>
    </location>
</feature>
<evidence type="ECO:0000256" key="1">
    <source>
        <dbReference type="SAM" id="Phobius"/>
    </source>
</evidence>
<evidence type="ECO:0000313" key="2">
    <source>
        <dbReference type="EMBL" id="BCA50011.1"/>
    </source>
</evidence>
<dbReference type="EMBL" id="AP022660">
    <property type="protein sequence ID" value="BCA50011.1"/>
    <property type="molecule type" value="Genomic_DNA"/>
</dbReference>
<dbReference type="RefSeq" id="WP_025830698.1">
    <property type="nucleotide sequence ID" value="NZ_AP022660.1"/>
</dbReference>
<organism evidence="3 4">
    <name type="scientific">Bacteroides thetaiotaomicron</name>
    <dbReference type="NCBI Taxonomy" id="818"/>
    <lineage>
        <taxon>Bacteria</taxon>
        <taxon>Pseudomonadati</taxon>
        <taxon>Bacteroidota</taxon>
        <taxon>Bacteroidia</taxon>
        <taxon>Bacteroidales</taxon>
        <taxon>Bacteroidaceae</taxon>
        <taxon>Bacteroides</taxon>
    </lineage>
</organism>
<dbReference type="GeneID" id="92712835"/>
<dbReference type="Proteomes" id="UP000500882">
    <property type="component" value="Chromosome"/>
</dbReference>
<name>A0A174VUZ8_BACT4</name>
<dbReference type="EMBL" id="CZBI01000006">
    <property type="protein sequence ID" value="CUQ35860.1"/>
    <property type="molecule type" value="Genomic_DNA"/>
</dbReference>
<feature type="transmembrane region" description="Helical" evidence="1">
    <location>
        <begin position="12"/>
        <end position="32"/>
    </location>
</feature>
<dbReference type="AlphaFoldDB" id="A0A174VUZ8"/>
<proteinExistence type="predicted"/>
<evidence type="ECO:0000313" key="4">
    <source>
        <dbReference type="Proteomes" id="UP000095541"/>
    </source>
</evidence>
<evidence type="ECO:0000313" key="3">
    <source>
        <dbReference type="EMBL" id="CUQ35860.1"/>
    </source>
</evidence>
<evidence type="ECO:0000313" key="5">
    <source>
        <dbReference type="Proteomes" id="UP000500882"/>
    </source>
</evidence>
<gene>
    <name evidence="2" type="ORF">BatF92_19530</name>
    <name evidence="3" type="ORF">ERS852557_03807</name>
</gene>
<keyword evidence="1" id="KW-0812">Transmembrane</keyword>
<keyword evidence="1" id="KW-0472">Membrane</keyword>
<evidence type="ECO:0008006" key="6">
    <source>
        <dbReference type="Google" id="ProtNLM"/>
    </source>
</evidence>
<reference evidence="2 5" key="2">
    <citation type="submission" date="2020-02" db="EMBL/GenBank/DDBJ databases">
        <title>Whole-genome sequencing and comparative analysis of the genomes of Bacteroides thetaiotaomicron and Escherichia coli isolated from a healthy resident in Vietnam.</title>
        <authorList>
            <person name="Mohsin M."/>
            <person name="Tanaka K."/>
            <person name="Kawahara R."/>
            <person name="Kondo S."/>
            <person name="Noguchi H."/>
            <person name="Motooka D."/>
            <person name="Nakamura S."/>
            <person name="Khong D.T."/>
            <person name="Nguyen T.N."/>
            <person name="Tran H.T."/>
            <person name="Yamamoto Y."/>
        </authorList>
    </citation>
    <scope>NUCLEOTIDE SEQUENCE [LARGE SCALE GENOMIC DNA]</scope>
    <source>
        <strain evidence="2 5">F9-2</strain>
    </source>
</reference>
<dbReference type="Proteomes" id="UP000095541">
    <property type="component" value="Unassembled WGS sequence"/>
</dbReference>
<sequence>MKKLILFFTNPIIGGILSLIGILEILFSIPSSYLNYRISLWIIVLVIGFIILALYLYKKLRILYFIKTYTSDSFGGSRTYTWKWSKTTYYTNVYGYMPDHINVQDITKLDPDTKVYDFSHCITNKDLLQEYIMVSLYDKVENSKQTNLFIQQLHNLEAHYSKQKQ</sequence>
<keyword evidence="1" id="KW-1133">Transmembrane helix</keyword>
<protein>
    <recommendedName>
        <fullName evidence="6">Transmembrane protein</fullName>
    </recommendedName>
</protein>